<organism evidence="2 3">
    <name type="scientific">Zizania palustris</name>
    <name type="common">Northern wild rice</name>
    <dbReference type="NCBI Taxonomy" id="103762"/>
    <lineage>
        <taxon>Eukaryota</taxon>
        <taxon>Viridiplantae</taxon>
        <taxon>Streptophyta</taxon>
        <taxon>Embryophyta</taxon>
        <taxon>Tracheophyta</taxon>
        <taxon>Spermatophyta</taxon>
        <taxon>Magnoliopsida</taxon>
        <taxon>Liliopsida</taxon>
        <taxon>Poales</taxon>
        <taxon>Poaceae</taxon>
        <taxon>BOP clade</taxon>
        <taxon>Oryzoideae</taxon>
        <taxon>Oryzeae</taxon>
        <taxon>Zizaniinae</taxon>
        <taxon>Zizania</taxon>
    </lineage>
</organism>
<reference evidence="2" key="2">
    <citation type="submission" date="2021-02" db="EMBL/GenBank/DDBJ databases">
        <authorList>
            <person name="Kimball J.A."/>
            <person name="Haas M.W."/>
            <person name="Macchietto M."/>
            <person name="Kono T."/>
            <person name="Duquette J."/>
            <person name="Shao M."/>
        </authorList>
    </citation>
    <scope>NUCLEOTIDE SEQUENCE</scope>
    <source>
        <tissue evidence="2">Fresh leaf tissue</tissue>
    </source>
</reference>
<name>A0A8J5SM64_ZIZPA</name>
<evidence type="ECO:0000256" key="1">
    <source>
        <dbReference type="SAM" id="MobiDB-lite"/>
    </source>
</evidence>
<protein>
    <submittedName>
        <fullName evidence="2">Uncharacterized protein</fullName>
    </submittedName>
</protein>
<reference evidence="2" key="1">
    <citation type="journal article" date="2021" name="bioRxiv">
        <title>Whole Genome Assembly and Annotation of Northern Wild Rice, Zizania palustris L., Supports a Whole Genome Duplication in the Zizania Genus.</title>
        <authorList>
            <person name="Haas M."/>
            <person name="Kono T."/>
            <person name="Macchietto M."/>
            <person name="Millas R."/>
            <person name="McGilp L."/>
            <person name="Shao M."/>
            <person name="Duquette J."/>
            <person name="Hirsch C.N."/>
            <person name="Kimball J."/>
        </authorList>
    </citation>
    <scope>NUCLEOTIDE SEQUENCE</scope>
    <source>
        <tissue evidence="2">Fresh leaf tissue</tissue>
    </source>
</reference>
<sequence length="129" mass="13974">MEVVGGKEDEDPAGDPEEQRRCRRLTSAPSVSSIEVVTVEDASDDDSETSVSADGASREQLRSFSQLIDADLQEHASSSGALPIGDRWEEDEPSSVIVTLSKIVEPRIMARPRSSSGPLHMLLLETPLQ</sequence>
<keyword evidence="3" id="KW-1185">Reference proteome</keyword>
<feature type="region of interest" description="Disordered" evidence="1">
    <location>
        <begin position="1"/>
        <end position="58"/>
    </location>
</feature>
<accession>A0A8J5SM64</accession>
<evidence type="ECO:0000313" key="2">
    <source>
        <dbReference type="EMBL" id="KAG8065423.1"/>
    </source>
</evidence>
<comment type="caution">
    <text evidence="2">The sequence shown here is derived from an EMBL/GenBank/DDBJ whole genome shotgun (WGS) entry which is preliminary data.</text>
</comment>
<evidence type="ECO:0000313" key="3">
    <source>
        <dbReference type="Proteomes" id="UP000729402"/>
    </source>
</evidence>
<gene>
    <name evidence="2" type="ORF">GUJ93_ZPchr0004g40376</name>
</gene>
<dbReference type="AlphaFoldDB" id="A0A8J5SM64"/>
<proteinExistence type="predicted"/>
<dbReference type="EMBL" id="JAAALK010000285">
    <property type="protein sequence ID" value="KAG8065423.1"/>
    <property type="molecule type" value="Genomic_DNA"/>
</dbReference>
<dbReference type="Proteomes" id="UP000729402">
    <property type="component" value="Unassembled WGS sequence"/>
</dbReference>